<name>A0A974HVR3_XENLA</name>
<evidence type="ECO:0000313" key="2">
    <source>
        <dbReference type="EMBL" id="OCT91726.1"/>
    </source>
</evidence>
<reference evidence="3" key="1">
    <citation type="journal article" date="2016" name="Nature">
        <title>Genome evolution in the allotetraploid frog Xenopus laevis.</title>
        <authorList>
            <person name="Session A.M."/>
            <person name="Uno Y."/>
            <person name="Kwon T."/>
            <person name="Chapman J.A."/>
            <person name="Toyoda A."/>
            <person name="Takahashi S."/>
            <person name="Fukui A."/>
            <person name="Hikosaka A."/>
            <person name="Suzuki A."/>
            <person name="Kondo M."/>
            <person name="van Heeringen S.J."/>
            <person name="Quigley I."/>
            <person name="Heinz S."/>
            <person name="Ogino H."/>
            <person name="Ochi H."/>
            <person name="Hellsten U."/>
            <person name="Lyons J.B."/>
            <person name="Simakov O."/>
            <person name="Putnam N."/>
            <person name="Stites J."/>
            <person name="Kuroki Y."/>
            <person name="Tanaka T."/>
            <person name="Michiue T."/>
            <person name="Watanabe M."/>
            <person name="Bogdanovic O."/>
            <person name="Lister R."/>
            <person name="Georgiou G."/>
            <person name="Paranjpe S.S."/>
            <person name="van Kruijsbergen I."/>
            <person name="Shu S."/>
            <person name="Carlson J."/>
            <person name="Kinoshita T."/>
            <person name="Ohta Y."/>
            <person name="Mawaribuchi S."/>
            <person name="Jenkins J."/>
            <person name="Grimwood J."/>
            <person name="Schmutz J."/>
            <person name="Mitros T."/>
            <person name="Mozaffari S.V."/>
            <person name="Suzuki Y."/>
            <person name="Haramoto Y."/>
            <person name="Yamamoto T.S."/>
            <person name="Takagi C."/>
            <person name="Heald R."/>
            <person name="Miller K."/>
            <person name="Haudenschild C."/>
            <person name="Kitzman J."/>
            <person name="Nakayama T."/>
            <person name="Izutsu Y."/>
            <person name="Robert J."/>
            <person name="Fortriede J."/>
            <person name="Burns K."/>
            <person name="Lotay V."/>
            <person name="Karimi K."/>
            <person name="Yasuoka Y."/>
            <person name="Dichmann D.S."/>
            <person name="Flajnik M.F."/>
            <person name="Houston D.W."/>
            <person name="Shendure J."/>
            <person name="DuPasquier L."/>
            <person name="Vize P.D."/>
            <person name="Zorn A.M."/>
            <person name="Ito M."/>
            <person name="Marcotte E.M."/>
            <person name="Wallingford J.B."/>
            <person name="Ito Y."/>
            <person name="Asashima M."/>
            <person name="Ueno N."/>
            <person name="Matsuda Y."/>
            <person name="Veenstra G.J."/>
            <person name="Fujiyama A."/>
            <person name="Harland R.M."/>
            <person name="Taira M."/>
            <person name="Rokhsar D.S."/>
        </authorList>
    </citation>
    <scope>NUCLEOTIDE SEQUENCE [LARGE SCALE GENOMIC DNA]</scope>
    <source>
        <strain evidence="3">J</strain>
    </source>
</reference>
<feature type="domain" description="GIY-YIG" evidence="1">
    <location>
        <begin position="115"/>
        <end position="214"/>
    </location>
</feature>
<dbReference type="PROSITE" id="PS50164">
    <property type="entry name" value="GIY_YIG"/>
    <property type="match status" value="1"/>
</dbReference>
<dbReference type="CDD" id="cd10442">
    <property type="entry name" value="GIY-YIG_PLEs"/>
    <property type="match status" value="1"/>
</dbReference>
<dbReference type="EMBL" id="CM004469">
    <property type="protein sequence ID" value="OCT91726.1"/>
    <property type="molecule type" value="Genomic_DNA"/>
</dbReference>
<dbReference type="Pfam" id="PF01541">
    <property type="entry name" value="GIY-YIG"/>
    <property type="match status" value="1"/>
</dbReference>
<dbReference type="InterPro" id="IPR035901">
    <property type="entry name" value="GIY-YIG_endonuc_sf"/>
</dbReference>
<dbReference type="AlphaFoldDB" id="A0A974HVR3"/>
<sequence>MSYIGDIVLNLQIPTILSNKINVILRKHWYILRRAYPTIREFALPPLTSYKRGKTIGSVLSRTKTVKVDNCTNTFLEILVCLNCVQCKHVIRGKNFVHPDTGETIHIRGYHTCVSQYVVYVIVCPCNKLYVGETVQKVKARISQHKSTIKSGNLALPLSRHFREHGHTSDQLRFMVLETVPPLKRGGDRELRLKQREVWWINKLNTPHPHGLNKDDLYLFL</sequence>
<evidence type="ECO:0000313" key="3">
    <source>
        <dbReference type="Proteomes" id="UP000694892"/>
    </source>
</evidence>
<proteinExistence type="predicted"/>
<organism evidence="2 3">
    <name type="scientific">Xenopus laevis</name>
    <name type="common">African clawed frog</name>
    <dbReference type="NCBI Taxonomy" id="8355"/>
    <lineage>
        <taxon>Eukaryota</taxon>
        <taxon>Metazoa</taxon>
        <taxon>Chordata</taxon>
        <taxon>Craniata</taxon>
        <taxon>Vertebrata</taxon>
        <taxon>Euteleostomi</taxon>
        <taxon>Amphibia</taxon>
        <taxon>Batrachia</taxon>
        <taxon>Anura</taxon>
        <taxon>Pipoidea</taxon>
        <taxon>Pipidae</taxon>
        <taxon>Xenopodinae</taxon>
        <taxon>Xenopus</taxon>
        <taxon>Xenopus</taxon>
    </lineage>
</organism>
<gene>
    <name evidence="2" type="ORF">XELAEV_18014790mg</name>
</gene>
<dbReference type="PANTHER" id="PTHR21301:SF12">
    <property type="match status" value="1"/>
</dbReference>
<dbReference type="Proteomes" id="UP000694892">
    <property type="component" value="Chromosome 2S"/>
</dbReference>
<dbReference type="PANTHER" id="PTHR21301">
    <property type="entry name" value="REVERSE TRANSCRIPTASE"/>
    <property type="match status" value="1"/>
</dbReference>
<protein>
    <recommendedName>
        <fullName evidence="1">GIY-YIG domain-containing protein</fullName>
    </recommendedName>
</protein>
<dbReference type="Gene3D" id="3.40.1440.10">
    <property type="entry name" value="GIY-YIG endonuclease"/>
    <property type="match status" value="1"/>
</dbReference>
<evidence type="ECO:0000259" key="1">
    <source>
        <dbReference type="PROSITE" id="PS50164"/>
    </source>
</evidence>
<dbReference type="InterPro" id="IPR000305">
    <property type="entry name" value="GIY-YIG_endonuc"/>
</dbReference>
<accession>A0A974HVR3</accession>